<evidence type="ECO:0000313" key="1">
    <source>
        <dbReference type="EMBL" id="TFK83218.1"/>
    </source>
</evidence>
<sequence length="554" mass="62254">MDTGTARPLSHEVLFNFDLLHNVFSYLHRPPAAFPPTNADEDKPGVEEATLASAARVCKTFTDPALAVLWSSLANFFPLWSVLEPLRTMGETAQPPQEKFKYILTDEISPENWARFCHYAALIREIRLDDISDMRIDHSVWLHLLRKSGGRFSDLFPRLRSLAYALHNPHQTSILLFLSPSLRRLKFYCSWRAADWGPYARQEAAVSMLLRTACTDCPQLDDLRLTMLEFPGPLRTAAEGLKHRLRRLELGTLEISDTATIQALADITTLEQLREIHVKFPPTERVAVTGFRALKDLSIICDAAEDVSKFLACVVSPLESLEICSFAPSSAWLDEFGVIVPIVQSLKSFKIELLPEPTGFEPETVHLSHLVEPLFPLRNLEVFSLLVRDTKLVAEDSSFEAIAKAWPRLTSFALDGGVLTSATTLTGLAHFAKHCPNLHTLLLPHLDDAPTIPSDESLPSQGALRRLSFYLMHDMNIHDAEATARTIWRLFPNLDIQGECHRLPIHKVTPANEDDEDEDDEPYAAARRTKTEAGREAWIAVLYAVQMLQIEGAR</sequence>
<dbReference type="AlphaFoldDB" id="A0A5C3P3L9"/>
<dbReference type="Gene3D" id="3.80.10.10">
    <property type="entry name" value="Ribonuclease Inhibitor"/>
    <property type="match status" value="1"/>
</dbReference>
<organism evidence="1 2">
    <name type="scientific">Polyporus arcularius HHB13444</name>
    <dbReference type="NCBI Taxonomy" id="1314778"/>
    <lineage>
        <taxon>Eukaryota</taxon>
        <taxon>Fungi</taxon>
        <taxon>Dikarya</taxon>
        <taxon>Basidiomycota</taxon>
        <taxon>Agaricomycotina</taxon>
        <taxon>Agaricomycetes</taxon>
        <taxon>Polyporales</taxon>
        <taxon>Polyporaceae</taxon>
        <taxon>Polyporus</taxon>
    </lineage>
</organism>
<accession>A0A5C3P3L9</accession>
<dbReference type="Proteomes" id="UP000308197">
    <property type="component" value="Unassembled WGS sequence"/>
</dbReference>
<proteinExistence type="predicted"/>
<protein>
    <recommendedName>
        <fullName evidence="3">F-box domain-containing protein</fullName>
    </recommendedName>
</protein>
<gene>
    <name evidence="1" type="ORF">K466DRAFT_603052</name>
</gene>
<dbReference type="SUPFAM" id="SSF52047">
    <property type="entry name" value="RNI-like"/>
    <property type="match status" value="1"/>
</dbReference>
<name>A0A5C3P3L9_9APHY</name>
<evidence type="ECO:0008006" key="3">
    <source>
        <dbReference type="Google" id="ProtNLM"/>
    </source>
</evidence>
<keyword evidence="2" id="KW-1185">Reference proteome</keyword>
<evidence type="ECO:0000313" key="2">
    <source>
        <dbReference type="Proteomes" id="UP000308197"/>
    </source>
</evidence>
<dbReference type="EMBL" id="ML211412">
    <property type="protein sequence ID" value="TFK83218.1"/>
    <property type="molecule type" value="Genomic_DNA"/>
</dbReference>
<dbReference type="InterPro" id="IPR032675">
    <property type="entry name" value="LRR_dom_sf"/>
</dbReference>
<reference evidence="1 2" key="1">
    <citation type="journal article" date="2019" name="Nat. Ecol. Evol.">
        <title>Megaphylogeny resolves global patterns of mushroom evolution.</title>
        <authorList>
            <person name="Varga T."/>
            <person name="Krizsan K."/>
            <person name="Foldi C."/>
            <person name="Dima B."/>
            <person name="Sanchez-Garcia M."/>
            <person name="Sanchez-Ramirez S."/>
            <person name="Szollosi G.J."/>
            <person name="Szarkandi J.G."/>
            <person name="Papp V."/>
            <person name="Albert L."/>
            <person name="Andreopoulos W."/>
            <person name="Angelini C."/>
            <person name="Antonin V."/>
            <person name="Barry K.W."/>
            <person name="Bougher N.L."/>
            <person name="Buchanan P."/>
            <person name="Buyck B."/>
            <person name="Bense V."/>
            <person name="Catcheside P."/>
            <person name="Chovatia M."/>
            <person name="Cooper J."/>
            <person name="Damon W."/>
            <person name="Desjardin D."/>
            <person name="Finy P."/>
            <person name="Geml J."/>
            <person name="Haridas S."/>
            <person name="Hughes K."/>
            <person name="Justo A."/>
            <person name="Karasinski D."/>
            <person name="Kautmanova I."/>
            <person name="Kiss B."/>
            <person name="Kocsube S."/>
            <person name="Kotiranta H."/>
            <person name="LaButti K.M."/>
            <person name="Lechner B.E."/>
            <person name="Liimatainen K."/>
            <person name="Lipzen A."/>
            <person name="Lukacs Z."/>
            <person name="Mihaltcheva S."/>
            <person name="Morgado L.N."/>
            <person name="Niskanen T."/>
            <person name="Noordeloos M.E."/>
            <person name="Ohm R.A."/>
            <person name="Ortiz-Santana B."/>
            <person name="Ovrebo C."/>
            <person name="Racz N."/>
            <person name="Riley R."/>
            <person name="Savchenko A."/>
            <person name="Shiryaev A."/>
            <person name="Soop K."/>
            <person name="Spirin V."/>
            <person name="Szebenyi C."/>
            <person name="Tomsovsky M."/>
            <person name="Tulloss R.E."/>
            <person name="Uehling J."/>
            <person name="Grigoriev I.V."/>
            <person name="Vagvolgyi C."/>
            <person name="Papp T."/>
            <person name="Martin F.M."/>
            <person name="Miettinen O."/>
            <person name="Hibbett D.S."/>
            <person name="Nagy L.G."/>
        </authorList>
    </citation>
    <scope>NUCLEOTIDE SEQUENCE [LARGE SCALE GENOMIC DNA]</scope>
    <source>
        <strain evidence="1 2">HHB13444</strain>
    </source>
</reference>
<dbReference type="STRING" id="1314778.A0A5C3P3L9"/>
<dbReference type="InParanoid" id="A0A5C3P3L9"/>